<dbReference type="Pfam" id="PF00135">
    <property type="entry name" value="COesterase"/>
    <property type="match status" value="1"/>
</dbReference>
<dbReference type="HOGENOM" id="CLU_006586_16_4_0"/>
<evidence type="ECO:0000313" key="7">
    <source>
        <dbReference type="Proteomes" id="UP000000343"/>
    </source>
</evidence>
<protein>
    <recommendedName>
        <fullName evidence="3">Carboxylic ester hydrolase</fullName>
        <ecNumber evidence="3">3.1.1.-</ecNumber>
    </recommendedName>
</protein>
<dbReference type="STRING" id="1198114.AciX9_1241"/>
<feature type="transmembrane region" description="Helical" evidence="4">
    <location>
        <begin position="12"/>
        <end position="32"/>
    </location>
</feature>
<feature type="domain" description="Carboxylesterase type B" evidence="5">
    <location>
        <begin position="37"/>
        <end position="355"/>
    </location>
</feature>
<accession>E8X4H7</accession>
<dbReference type="EMBL" id="CP002480">
    <property type="protein sequence ID" value="ADW68304.1"/>
    <property type="molecule type" value="Genomic_DNA"/>
</dbReference>
<name>E8X4H7_GRATM</name>
<gene>
    <name evidence="6" type="ordered locus">AciX9_1241</name>
</gene>
<evidence type="ECO:0000256" key="1">
    <source>
        <dbReference type="ARBA" id="ARBA00005964"/>
    </source>
</evidence>
<dbReference type="AlphaFoldDB" id="E8X4H7"/>
<dbReference type="PROSITE" id="PS00122">
    <property type="entry name" value="CARBOXYLESTERASE_B_1"/>
    <property type="match status" value="1"/>
</dbReference>
<dbReference type="RefSeq" id="WP_013579627.1">
    <property type="nucleotide sequence ID" value="NC_015064.1"/>
</dbReference>
<dbReference type="InterPro" id="IPR029058">
    <property type="entry name" value="AB_hydrolase_fold"/>
</dbReference>
<dbReference type="GO" id="GO:0016787">
    <property type="term" value="F:hydrolase activity"/>
    <property type="evidence" value="ECO:0007669"/>
    <property type="project" value="UniProtKB-KW"/>
</dbReference>
<evidence type="ECO:0000259" key="5">
    <source>
        <dbReference type="Pfam" id="PF00135"/>
    </source>
</evidence>
<dbReference type="SUPFAM" id="SSF53474">
    <property type="entry name" value="alpha/beta-Hydrolases"/>
    <property type="match status" value="1"/>
</dbReference>
<dbReference type="ESTHER" id="acism-e8x4h7">
    <property type="family name" value="Carb_B_Bacteria"/>
</dbReference>
<keyword evidence="4" id="KW-0812">Transmembrane</keyword>
<dbReference type="Gene3D" id="3.40.50.1820">
    <property type="entry name" value="alpha/beta hydrolase"/>
    <property type="match status" value="1"/>
</dbReference>
<dbReference type="InterPro" id="IPR019826">
    <property type="entry name" value="Carboxylesterase_B_AS"/>
</dbReference>
<dbReference type="KEGG" id="acm:AciX9_1241"/>
<dbReference type="eggNOG" id="COG2272">
    <property type="taxonomic scope" value="Bacteria"/>
</dbReference>
<evidence type="ECO:0000256" key="2">
    <source>
        <dbReference type="ARBA" id="ARBA00022801"/>
    </source>
</evidence>
<dbReference type="Proteomes" id="UP000000343">
    <property type="component" value="Chromosome"/>
</dbReference>
<dbReference type="PaxDb" id="1198114-AciX9_1241"/>
<dbReference type="PROSITE" id="PS00941">
    <property type="entry name" value="CARBOXYLESTERASE_B_2"/>
    <property type="match status" value="1"/>
</dbReference>
<dbReference type="InterPro" id="IPR050309">
    <property type="entry name" value="Type-B_Carboxylest/Lipase"/>
</dbReference>
<organism evidence="7">
    <name type="scientific">Granulicella tundricola (strain ATCC BAA-1859 / DSM 23138 / MP5ACTX9)</name>
    <dbReference type="NCBI Taxonomy" id="1198114"/>
    <lineage>
        <taxon>Bacteria</taxon>
        <taxon>Pseudomonadati</taxon>
        <taxon>Acidobacteriota</taxon>
        <taxon>Terriglobia</taxon>
        <taxon>Terriglobales</taxon>
        <taxon>Acidobacteriaceae</taxon>
        <taxon>Granulicella</taxon>
    </lineage>
</organism>
<dbReference type="InterPro" id="IPR002018">
    <property type="entry name" value="CarbesteraseB"/>
</dbReference>
<comment type="similarity">
    <text evidence="1 3">Belongs to the type-B carboxylesterase/lipase family.</text>
</comment>
<keyword evidence="4" id="KW-0472">Membrane</keyword>
<evidence type="ECO:0000256" key="3">
    <source>
        <dbReference type="RuleBase" id="RU361235"/>
    </source>
</evidence>
<reference evidence="7" key="1">
    <citation type="submission" date="2011-01" db="EMBL/GenBank/DDBJ databases">
        <title>Complete sequence of chromosome of Acidobacterium sp. MP5ACTX9.</title>
        <authorList>
            <consortium name="US DOE Joint Genome Institute"/>
            <person name="Lucas S."/>
            <person name="Copeland A."/>
            <person name="Lapidus A."/>
            <person name="Cheng J.-F."/>
            <person name="Goodwin L."/>
            <person name="Pitluck S."/>
            <person name="Teshima H."/>
            <person name="Detter J.C."/>
            <person name="Han C."/>
            <person name="Tapia R."/>
            <person name="Land M."/>
            <person name="Hauser L."/>
            <person name="Kyrpides N."/>
            <person name="Ivanova N."/>
            <person name="Ovchinnikova G."/>
            <person name="Pagani I."/>
            <person name="Rawat S.R."/>
            <person name="Mannisto M."/>
            <person name="Haggblom M.M."/>
            <person name="Woyke T."/>
        </authorList>
    </citation>
    <scope>NUCLEOTIDE SEQUENCE [LARGE SCALE GENOMIC DNA]</scope>
    <source>
        <strain evidence="7">MP5ACTX9</strain>
    </source>
</reference>
<dbReference type="InterPro" id="IPR019819">
    <property type="entry name" value="Carboxylesterase_B_CS"/>
</dbReference>
<dbReference type="PANTHER" id="PTHR11559">
    <property type="entry name" value="CARBOXYLESTERASE"/>
    <property type="match status" value="1"/>
</dbReference>
<evidence type="ECO:0000313" key="6">
    <source>
        <dbReference type="EMBL" id="ADW68304.1"/>
    </source>
</evidence>
<evidence type="ECO:0000256" key="4">
    <source>
        <dbReference type="SAM" id="Phobius"/>
    </source>
</evidence>
<proteinExistence type="inferred from homology"/>
<sequence length="546" mass="58980">MSASVMVGRRAVLRYSGLVGMAAVMGPVGALGEGVRVAKTSGGRVSGALVDGVKVFKGIAYGADTRGTRFMAPKKVAAWAGVKACTEWPHRAPQQQGAERGQRAVEDGHYHLPADQGVQSEDCLYLNVWTRGLRDGKKRPVVFYIHGGAYNNGTVNADLYDGRRLCQRGDVVVVTVNHRLNAFGYMELASLPGLAERYKDSGNVGMLDLVLALEWVRDNIAEFGGDAGRVTIFGQSGGGAKCATLMAMESAKGLFHRVLTMSGQQVWAAPMALATERAKVALKAMGLDPAKPGQVTAEALDGLTMEQIQAGARTTGSWLPVKDGWVLARDPFDPDAPGMSAKIPMILGNTKDEIMGGTAWRQAGLTWETLPAELGKAIAEFRGPYPVEEIVAAYRRWYPGYKPVDVFVAAMAAFRSWPGQVIEAERRASDPVSAKRTWVYQMDFPSPTADGRAPHTEDLAFVFDNLRLSPGMVGASEAEIATAQPLATRMSGMLIEFARTGAVDWPVYGLKDRETMMFDRVSKVGSDPRGDERRMMVGAKYRQPGT</sequence>
<keyword evidence="4" id="KW-1133">Transmembrane helix</keyword>
<keyword evidence="2 3" id="KW-0378">Hydrolase</keyword>
<keyword evidence="7" id="KW-1185">Reference proteome</keyword>
<dbReference type="EC" id="3.1.1.-" evidence="3"/>